<dbReference type="GO" id="GO:0004222">
    <property type="term" value="F:metalloendopeptidase activity"/>
    <property type="evidence" value="ECO:0007669"/>
    <property type="project" value="TreeGrafter"/>
</dbReference>
<evidence type="ECO:0000256" key="1">
    <source>
        <dbReference type="ARBA" id="ARBA00022729"/>
    </source>
</evidence>
<dbReference type="CDD" id="cd12797">
    <property type="entry name" value="M23_peptidase"/>
    <property type="match status" value="1"/>
</dbReference>
<dbReference type="EMBL" id="RJVG01000001">
    <property type="protein sequence ID" value="ROR31642.1"/>
    <property type="molecule type" value="Genomic_DNA"/>
</dbReference>
<evidence type="ECO:0000256" key="4">
    <source>
        <dbReference type="SAM" id="SignalP"/>
    </source>
</evidence>
<dbReference type="PANTHER" id="PTHR21666:SF270">
    <property type="entry name" value="MUREIN HYDROLASE ACTIVATOR ENVC"/>
    <property type="match status" value="1"/>
</dbReference>
<dbReference type="InterPro" id="IPR057309">
    <property type="entry name" value="PcsB_CC"/>
</dbReference>
<proteinExistence type="predicted"/>
<feature type="chain" id="PRO_5018233323" evidence="4">
    <location>
        <begin position="28"/>
        <end position="407"/>
    </location>
</feature>
<feature type="coiled-coil region" evidence="2">
    <location>
        <begin position="30"/>
        <end position="117"/>
    </location>
</feature>
<keyword evidence="2" id="KW-0175">Coiled coil</keyword>
<sequence length="407" mass="44871">MKNRFKQIAVMGLVALLIGSISIPAMATSIQDAKDKKSSLEKAKKKIEQTIKDLEKEKGDITAYISKLDKELDTINNKIDKLEKDISLVKTDLKKTKAELKEAKETEENQYITMKKRIKYMYENGSSDYIEVLLSSNDMSDLLNRTEYITKISEYDGEMLDRYQETKKKVEKKEAELKSSLEALNNLNEEVELEKDAVTKLINEKNKELSSYEAKIDESSEKADEFAEKIKIQEDVIDEMIEAQLRAAEEAARKAEEERKKNEAANGGSAGSGNVSSSGFMWPSDSSTRITSTFGYRKSPTAGASSYHQGIDIGAAAGSNVLASADGTVTVATYQWAAGNYIMISHPNGISTVYMHNSKLLVSVGQTVKKGDVIAKVGSTGVSTGPHIHFGVRVNGAYVNPLNYVSP</sequence>
<dbReference type="Gene3D" id="6.10.250.3150">
    <property type="match status" value="1"/>
</dbReference>
<feature type="domain" description="M23ase beta-sheet core" evidence="5">
    <location>
        <begin position="307"/>
        <end position="401"/>
    </location>
</feature>
<reference evidence="7 8" key="1">
    <citation type="submission" date="2018-11" db="EMBL/GenBank/DDBJ databases">
        <title>Genomic Encyclopedia of Type Strains, Phase IV (KMG-IV): sequencing the most valuable type-strain genomes for metagenomic binning, comparative biology and taxonomic classification.</title>
        <authorList>
            <person name="Goeker M."/>
        </authorList>
    </citation>
    <scope>NUCLEOTIDE SEQUENCE [LARGE SCALE GENOMIC DNA]</scope>
    <source>
        <strain evidence="7 8">DSM 26537</strain>
    </source>
</reference>
<feature type="compositionally biased region" description="Low complexity" evidence="3">
    <location>
        <begin position="264"/>
        <end position="279"/>
    </location>
</feature>
<keyword evidence="8" id="KW-1185">Reference proteome</keyword>
<evidence type="ECO:0000259" key="6">
    <source>
        <dbReference type="Pfam" id="PF24568"/>
    </source>
</evidence>
<comment type="caution">
    <text evidence="7">The sequence shown here is derived from an EMBL/GenBank/DDBJ whole genome shotgun (WGS) entry which is preliminary data.</text>
</comment>
<dbReference type="SUPFAM" id="SSF51261">
    <property type="entry name" value="Duplicated hybrid motif"/>
    <property type="match status" value="1"/>
</dbReference>
<dbReference type="Pfam" id="PF24568">
    <property type="entry name" value="CC_PcsB"/>
    <property type="match status" value="1"/>
</dbReference>
<dbReference type="Gene3D" id="2.70.70.10">
    <property type="entry name" value="Glucose Permease (Domain IIA)"/>
    <property type="match status" value="1"/>
</dbReference>
<dbReference type="OrthoDB" id="9809488at2"/>
<feature type="region of interest" description="Disordered" evidence="3">
    <location>
        <begin position="248"/>
        <end position="282"/>
    </location>
</feature>
<dbReference type="InterPro" id="IPR011055">
    <property type="entry name" value="Dup_hybrid_motif"/>
</dbReference>
<organism evidence="7 8">
    <name type="scientific">Mobilisporobacter senegalensis</name>
    <dbReference type="NCBI Taxonomy" id="1329262"/>
    <lineage>
        <taxon>Bacteria</taxon>
        <taxon>Bacillati</taxon>
        <taxon>Bacillota</taxon>
        <taxon>Clostridia</taxon>
        <taxon>Lachnospirales</taxon>
        <taxon>Lachnospiraceae</taxon>
        <taxon>Mobilisporobacter</taxon>
    </lineage>
</organism>
<dbReference type="InterPro" id="IPR016047">
    <property type="entry name" value="M23ase_b-sheet_dom"/>
</dbReference>
<dbReference type="Pfam" id="PF01551">
    <property type="entry name" value="Peptidase_M23"/>
    <property type="match status" value="1"/>
</dbReference>
<evidence type="ECO:0000313" key="8">
    <source>
        <dbReference type="Proteomes" id="UP000273083"/>
    </source>
</evidence>
<protein>
    <submittedName>
        <fullName evidence="7">Septal ring factor EnvC (AmiA/AmiB activator)</fullName>
    </submittedName>
</protein>
<evidence type="ECO:0000313" key="7">
    <source>
        <dbReference type="EMBL" id="ROR31642.1"/>
    </source>
</evidence>
<feature type="signal peptide" evidence="4">
    <location>
        <begin position="1"/>
        <end position="27"/>
    </location>
</feature>
<keyword evidence="1 4" id="KW-0732">Signal</keyword>
<evidence type="ECO:0000256" key="2">
    <source>
        <dbReference type="SAM" id="Coils"/>
    </source>
</evidence>
<dbReference type="InterPro" id="IPR050570">
    <property type="entry name" value="Cell_wall_metabolism_enzyme"/>
</dbReference>
<dbReference type="RefSeq" id="WP_123607735.1">
    <property type="nucleotide sequence ID" value="NZ_RJVG01000001.1"/>
</dbReference>
<feature type="domain" description="Peptidoglycan hydrolase PcsB coiled-coil" evidence="6">
    <location>
        <begin position="101"/>
        <end position="173"/>
    </location>
</feature>
<dbReference type="Proteomes" id="UP000273083">
    <property type="component" value="Unassembled WGS sequence"/>
</dbReference>
<dbReference type="PANTHER" id="PTHR21666">
    <property type="entry name" value="PEPTIDASE-RELATED"/>
    <property type="match status" value="1"/>
</dbReference>
<accession>A0A3N1Y284</accession>
<feature type="compositionally biased region" description="Basic and acidic residues" evidence="3">
    <location>
        <begin position="248"/>
        <end position="263"/>
    </location>
</feature>
<evidence type="ECO:0000256" key="3">
    <source>
        <dbReference type="SAM" id="MobiDB-lite"/>
    </source>
</evidence>
<name>A0A3N1Y284_9FIRM</name>
<dbReference type="AlphaFoldDB" id="A0A3N1Y284"/>
<evidence type="ECO:0000259" key="5">
    <source>
        <dbReference type="Pfam" id="PF01551"/>
    </source>
</evidence>
<gene>
    <name evidence="7" type="ORF">EDD66_101260</name>
</gene>